<protein>
    <submittedName>
        <fullName evidence="4">ARM-like repeat-containing protein</fullName>
    </submittedName>
</protein>
<dbReference type="STRING" id="1081109.A0A168BJ05"/>
<name>A0A168BJ05_9HYPO</name>
<dbReference type="PANTHER" id="PTHR13347:SF1">
    <property type="entry name" value="HEAT REPEAT-CONTAINING PROTEIN 3"/>
    <property type="match status" value="1"/>
</dbReference>
<keyword evidence="5" id="KW-1185">Reference proteome</keyword>
<dbReference type="Gene3D" id="1.25.10.10">
    <property type="entry name" value="Leucine-rich Repeat Variant"/>
    <property type="match status" value="2"/>
</dbReference>
<sequence>MGKSRRNRGGASQRRDASAKSVKPPSDPELAALREAKILPVVRNLEAADSKARSAAAAAITSLIQDEKARKLLLREGIVHTILTRIVTDAAPESRAAGWAILQALAQEEEADFCVHLYRSDVTTAIRSAAKTVGEMLLSQGSALVRLPGAANAWIADTTASLVALLTALAEASDEILEAISADATITDLLFLLVMITGDDGSRSLESRRSDALACLMILTEDNGDLAERLVANAACFQALSTLKSETNADGVLACAVLHNVFASLESLQNPPRVPNADDSVLIPTLTSIIATAQPSPVITNGNHGQSSTVEQQQLALETIASIGTSLNSGNRDDAAPLKSRGTRPPKDDQDMEDAEDDSGSAAADEGETSAADDDNDDDDDDEMDEDEMQADMEMVTGADDGESDDNIDDMPGLKLLLRDTMPELVRVATFPPNSEDALRLQSHALSALNNIAWSISLVDFSDDQNAGILQAWTPIGRSLWEQVITPILSSDTADVSLATVVTSLAWAVARSLGGNTPLQGNEHQKFTALYQATQSMPPPSSSTSDAQQDPFQRLGVKCIGVLGQLAMPPAAVPLNRAIGAFLVDLVAQLPGTPAADAVEALNQLFDIYADEDAACDAQVFWQDGFLARLEDVLPKARAMAKSVNKKTFPELRTRADEAVMNLGRFLAYKKKHKRPRDVNGAS</sequence>
<dbReference type="EMBL" id="AZGY01000009">
    <property type="protein sequence ID" value="KZZ95368.1"/>
    <property type="molecule type" value="Genomic_DNA"/>
</dbReference>
<dbReference type="OrthoDB" id="288703at2759"/>
<accession>A0A168BJ05</accession>
<feature type="compositionally biased region" description="Acidic residues" evidence="2">
    <location>
        <begin position="350"/>
        <end position="385"/>
    </location>
</feature>
<dbReference type="InterPro" id="IPR011989">
    <property type="entry name" value="ARM-like"/>
</dbReference>
<evidence type="ECO:0000313" key="5">
    <source>
        <dbReference type="Proteomes" id="UP000078544"/>
    </source>
</evidence>
<dbReference type="InterPro" id="IPR052616">
    <property type="entry name" value="SYO1-like"/>
</dbReference>
<reference evidence="4 5" key="1">
    <citation type="journal article" date="2016" name="Genome Biol. Evol.">
        <title>Divergent and convergent evolution of fungal pathogenicity.</title>
        <authorList>
            <person name="Shang Y."/>
            <person name="Xiao G."/>
            <person name="Zheng P."/>
            <person name="Cen K."/>
            <person name="Zhan S."/>
            <person name="Wang C."/>
        </authorList>
    </citation>
    <scope>NUCLEOTIDE SEQUENCE [LARGE SCALE GENOMIC DNA]</scope>
    <source>
        <strain evidence="4 5">RCEF 2490</strain>
    </source>
</reference>
<dbReference type="Proteomes" id="UP000078544">
    <property type="component" value="Unassembled WGS sequence"/>
</dbReference>
<evidence type="ECO:0000259" key="3">
    <source>
        <dbReference type="Pfam" id="PF25567"/>
    </source>
</evidence>
<gene>
    <name evidence="4" type="ORF">AAL_04599</name>
</gene>
<feature type="domain" description="SYO1-like TPR repeats" evidence="3">
    <location>
        <begin position="437"/>
        <end position="673"/>
    </location>
</feature>
<organism evidence="4 5">
    <name type="scientific">Moelleriella libera RCEF 2490</name>
    <dbReference type="NCBI Taxonomy" id="1081109"/>
    <lineage>
        <taxon>Eukaryota</taxon>
        <taxon>Fungi</taxon>
        <taxon>Dikarya</taxon>
        <taxon>Ascomycota</taxon>
        <taxon>Pezizomycotina</taxon>
        <taxon>Sordariomycetes</taxon>
        <taxon>Hypocreomycetidae</taxon>
        <taxon>Hypocreales</taxon>
        <taxon>Clavicipitaceae</taxon>
        <taxon>Moelleriella</taxon>
    </lineage>
</organism>
<evidence type="ECO:0000313" key="4">
    <source>
        <dbReference type="EMBL" id="KZZ95368.1"/>
    </source>
</evidence>
<dbReference type="InterPro" id="IPR016024">
    <property type="entry name" value="ARM-type_fold"/>
</dbReference>
<dbReference type="InterPro" id="IPR018247">
    <property type="entry name" value="EF_Hand_1_Ca_BS"/>
</dbReference>
<dbReference type="GO" id="GO:0051082">
    <property type="term" value="F:unfolded protein binding"/>
    <property type="evidence" value="ECO:0007669"/>
    <property type="project" value="TreeGrafter"/>
</dbReference>
<comment type="similarity">
    <text evidence="1">Belongs to the nuclear import and ribosome assembly adapter family.</text>
</comment>
<dbReference type="GO" id="GO:0006606">
    <property type="term" value="P:protein import into nucleus"/>
    <property type="evidence" value="ECO:0007669"/>
    <property type="project" value="TreeGrafter"/>
</dbReference>
<dbReference type="PANTHER" id="PTHR13347">
    <property type="entry name" value="HEAT REPEAT-CONTAINING PROTEIN 3"/>
    <property type="match status" value="1"/>
</dbReference>
<evidence type="ECO:0000256" key="1">
    <source>
        <dbReference type="ARBA" id="ARBA00049983"/>
    </source>
</evidence>
<comment type="caution">
    <text evidence="4">The sequence shown here is derived from an EMBL/GenBank/DDBJ whole genome shotgun (WGS) entry which is preliminary data.</text>
</comment>
<proteinExistence type="inferred from homology"/>
<dbReference type="SUPFAM" id="SSF48371">
    <property type="entry name" value="ARM repeat"/>
    <property type="match status" value="1"/>
</dbReference>
<dbReference type="PROSITE" id="PS00018">
    <property type="entry name" value="EF_HAND_1"/>
    <property type="match status" value="1"/>
</dbReference>
<dbReference type="GO" id="GO:0042273">
    <property type="term" value="P:ribosomal large subunit biogenesis"/>
    <property type="evidence" value="ECO:0007669"/>
    <property type="project" value="TreeGrafter"/>
</dbReference>
<dbReference type="AlphaFoldDB" id="A0A168BJ05"/>
<dbReference type="InterPro" id="IPR057990">
    <property type="entry name" value="TPR_SYO1"/>
</dbReference>
<feature type="region of interest" description="Disordered" evidence="2">
    <location>
        <begin position="1"/>
        <end position="28"/>
    </location>
</feature>
<evidence type="ECO:0000256" key="2">
    <source>
        <dbReference type="SAM" id="MobiDB-lite"/>
    </source>
</evidence>
<dbReference type="CDD" id="cd13394">
    <property type="entry name" value="Syo1_like"/>
    <property type="match status" value="1"/>
</dbReference>
<feature type="region of interest" description="Disordered" evidence="2">
    <location>
        <begin position="325"/>
        <end position="385"/>
    </location>
</feature>
<dbReference type="Pfam" id="PF25567">
    <property type="entry name" value="TPR_SYO1"/>
    <property type="match status" value="1"/>
</dbReference>